<dbReference type="Proteomes" id="UP000828390">
    <property type="component" value="Unassembled WGS sequence"/>
</dbReference>
<protein>
    <submittedName>
        <fullName evidence="2">Uncharacterized protein</fullName>
    </submittedName>
</protein>
<keyword evidence="3" id="KW-1185">Reference proteome</keyword>
<proteinExistence type="predicted"/>
<sequence>MIALRSTRSSTRLIHDHFQSASRSISYSTATRYFLTCQKISGRKPNQCRPTRPPPTTHADRTRPVPDRLVGLDRVDLIASGNPALRQHVYAETAYKRNAF</sequence>
<accession>A0A9D4K6J3</accession>
<reference evidence="2" key="2">
    <citation type="submission" date="2020-11" db="EMBL/GenBank/DDBJ databases">
        <authorList>
            <person name="McCartney M.A."/>
            <person name="Auch B."/>
            <person name="Kono T."/>
            <person name="Mallez S."/>
            <person name="Becker A."/>
            <person name="Gohl D.M."/>
            <person name="Silverstein K.A.T."/>
            <person name="Koren S."/>
            <person name="Bechman K.B."/>
            <person name="Herman A."/>
            <person name="Abrahante J.E."/>
            <person name="Garbe J."/>
        </authorList>
    </citation>
    <scope>NUCLEOTIDE SEQUENCE</scope>
    <source>
        <strain evidence="2">Duluth1</strain>
        <tissue evidence="2">Whole animal</tissue>
    </source>
</reference>
<dbReference type="EMBL" id="JAIWYP010000004">
    <property type="protein sequence ID" value="KAH3833816.1"/>
    <property type="molecule type" value="Genomic_DNA"/>
</dbReference>
<reference evidence="2" key="1">
    <citation type="journal article" date="2019" name="bioRxiv">
        <title>The Genome of the Zebra Mussel, Dreissena polymorpha: A Resource for Invasive Species Research.</title>
        <authorList>
            <person name="McCartney M.A."/>
            <person name="Auch B."/>
            <person name="Kono T."/>
            <person name="Mallez S."/>
            <person name="Zhang Y."/>
            <person name="Obille A."/>
            <person name="Becker A."/>
            <person name="Abrahante J.E."/>
            <person name="Garbe J."/>
            <person name="Badalamenti J.P."/>
            <person name="Herman A."/>
            <person name="Mangelson H."/>
            <person name="Liachko I."/>
            <person name="Sullivan S."/>
            <person name="Sone E.D."/>
            <person name="Koren S."/>
            <person name="Silverstein K.A.T."/>
            <person name="Beckman K.B."/>
            <person name="Gohl D.M."/>
        </authorList>
    </citation>
    <scope>NUCLEOTIDE SEQUENCE</scope>
    <source>
        <strain evidence="2">Duluth1</strain>
        <tissue evidence="2">Whole animal</tissue>
    </source>
</reference>
<evidence type="ECO:0000256" key="1">
    <source>
        <dbReference type="SAM" id="MobiDB-lite"/>
    </source>
</evidence>
<feature type="region of interest" description="Disordered" evidence="1">
    <location>
        <begin position="43"/>
        <end position="64"/>
    </location>
</feature>
<name>A0A9D4K6J3_DREPO</name>
<dbReference type="AlphaFoldDB" id="A0A9D4K6J3"/>
<evidence type="ECO:0000313" key="3">
    <source>
        <dbReference type="Proteomes" id="UP000828390"/>
    </source>
</evidence>
<organism evidence="2 3">
    <name type="scientific">Dreissena polymorpha</name>
    <name type="common">Zebra mussel</name>
    <name type="synonym">Mytilus polymorpha</name>
    <dbReference type="NCBI Taxonomy" id="45954"/>
    <lineage>
        <taxon>Eukaryota</taxon>
        <taxon>Metazoa</taxon>
        <taxon>Spiralia</taxon>
        <taxon>Lophotrochozoa</taxon>
        <taxon>Mollusca</taxon>
        <taxon>Bivalvia</taxon>
        <taxon>Autobranchia</taxon>
        <taxon>Heteroconchia</taxon>
        <taxon>Euheterodonta</taxon>
        <taxon>Imparidentia</taxon>
        <taxon>Neoheterodontei</taxon>
        <taxon>Myida</taxon>
        <taxon>Dreissenoidea</taxon>
        <taxon>Dreissenidae</taxon>
        <taxon>Dreissena</taxon>
    </lineage>
</organism>
<evidence type="ECO:0000313" key="2">
    <source>
        <dbReference type="EMBL" id="KAH3833816.1"/>
    </source>
</evidence>
<comment type="caution">
    <text evidence="2">The sequence shown here is derived from an EMBL/GenBank/DDBJ whole genome shotgun (WGS) entry which is preliminary data.</text>
</comment>
<gene>
    <name evidence="2" type="ORF">DPMN_107132</name>
</gene>